<keyword evidence="2" id="KW-1185">Reference proteome</keyword>
<dbReference type="InParanoid" id="A0A482WTM0"/>
<gene>
    <name evidence="1" type="ORF">LSTR_LSTR004541</name>
</gene>
<accession>A0A482WTM0</accession>
<dbReference type="AlphaFoldDB" id="A0A482WTM0"/>
<dbReference type="Proteomes" id="UP000291343">
    <property type="component" value="Unassembled WGS sequence"/>
</dbReference>
<dbReference type="EMBL" id="QKKF02025464">
    <property type="protein sequence ID" value="RZF36853.1"/>
    <property type="molecule type" value="Genomic_DNA"/>
</dbReference>
<evidence type="ECO:0000313" key="1">
    <source>
        <dbReference type="EMBL" id="RZF36853.1"/>
    </source>
</evidence>
<organism evidence="1 2">
    <name type="scientific">Laodelphax striatellus</name>
    <name type="common">Small brown planthopper</name>
    <name type="synonym">Delphax striatella</name>
    <dbReference type="NCBI Taxonomy" id="195883"/>
    <lineage>
        <taxon>Eukaryota</taxon>
        <taxon>Metazoa</taxon>
        <taxon>Ecdysozoa</taxon>
        <taxon>Arthropoda</taxon>
        <taxon>Hexapoda</taxon>
        <taxon>Insecta</taxon>
        <taxon>Pterygota</taxon>
        <taxon>Neoptera</taxon>
        <taxon>Paraneoptera</taxon>
        <taxon>Hemiptera</taxon>
        <taxon>Auchenorrhyncha</taxon>
        <taxon>Fulgoroidea</taxon>
        <taxon>Delphacidae</taxon>
        <taxon>Criomorphinae</taxon>
        <taxon>Laodelphax</taxon>
    </lineage>
</organism>
<name>A0A482WTM0_LAOST</name>
<evidence type="ECO:0000313" key="2">
    <source>
        <dbReference type="Proteomes" id="UP000291343"/>
    </source>
</evidence>
<reference evidence="1 2" key="1">
    <citation type="journal article" date="2017" name="Gigascience">
        <title>Genome sequence of the small brown planthopper, Laodelphax striatellus.</title>
        <authorList>
            <person name="Zhu J."/>
            <person name="Jiang F."/>
            <person name="Wang X."/>
            <person name="Yang P."/>
            <person name="Bao Y."/>
            <person name="Zhao W."/>
            <person name="Wang W."/>
            <person name="Lu H."/>
            <person name="Wang Q."/>
            <person name="Cui N."/>
            <person name="Li J."/>
            <person name="Chen X."/>
            <person name="Luo L."/>
            <person name="Yu J."/>
            <person name="Kang L."/>
            <person name="Cui F."/>
        </authorList>
    </citation>
    <scope>NUCLEOTIDE SEQUENCE [LARGE SCALE GENOMIC DNA]</scope>
    <source>
        <strain evidence="1">Lst14</strain>
    </source>
</reference>
<sequence length="92" mass="10342">METHCPRMLRGVAVVLCRITASPSFLRTDLRNGRWSPLLGKAPESRFPRSTQAGIHHVHRQQPAPATPTLISSSLPFAYPYHFAPNSPRERI</sequence>
<comment type="caution">
    <text evidence="1">The sequence shown here is derived from an EMBL/GenBank/DDBJ whole genome shotgun (WGS) entry which is preliminary data.</text>
</comment>
<proteinExistence type="predicted"/>
<protein>
    <submittedName>
        <fullName evidence="1">Uncharacterized protein</fullName>
    </submittedName>
</protein>